<dbReference type="EMBL" id="JAIWYP010000006">
    <property type="protein sequence ID" value="KAH3812981.1"/>
    <property type="molecule type" value="Genomic_DNA"/>
</dbReference>
<feature type="transmembrane region" description="Helical" evidence="1">
    <location>
        <begin position="42"/>
        <end position="64"/>
    </location>
</feature>
<dbReference type="Proteomes" id="UP000828390">
    <property type="component" value="Unassembled WGS sequence"/>
</dbReference>
<evidence type="ECO:0000256" key="1">
    <source>
        <dbReference type="SAM" id="Phobius"/>
    </source>
</evidence>
<protein>
    <submittedName>
        <fullName evidence="2">Uncharacterized protein</fullName>
    </submittedName>
</protein>
<evidence type="ECO:0000313" key="3">
    <source>
        <dbReference type="Proteomes" id="UP000828390"/>
    </source>
</evidence>
<gene>
    <name evidence="2" type="ORF">DPMN_141426</name>
</gene>
<keyword evidence="1" id="KW-0472">Membrane</keyword>
<name>A0A9D4GCM5_DREPO</name>
<keyword evidence="1" id="KW-0812">Transmembrane</keyword>
<comment type="caution">
    <text evidence="2">The sequence shown here is derived from an EMBL/GenBank/DDBJ whole genome shotgun (WGS) entry which is preliminary data.</text>
</comment>
<proteinExistence type="predicted"/>
<evidence type="ECO:0000313" key="2">
    <source>
        <dbReference type="EMBL" id="KAH3812981.1"/>
    </source>
</evidence>
<keyword evidence="1" id="KW-1133">Transmembrane helix</keyword>
<dbReference type="AlphaFoldDB" id="A0A9D4GCM5"/>
<sequence>MAVPPGDKKFLFGDDACAANCAVFNQLCQVMWHVPSVVTAKAAAVTFLIIFLSLISASDIATLFQHLDIKALKALKLFAVVVLD</sequence>
<organism evidence="2 3">
    <name type="scientific">Dreissena polymorpha</name>
    <name type="common">Zebra mussel</name>
    <name type="synonym">Mytilus polymorpha</name>
    <dbReference type="NCBI Taxonomy" id="45954"/>
    <lineage>
        <taxon>Eukaryota</taxon>
        <taxon>Metazoa</taxon>
        <taxon>Spiralia</taxon>
        <taxon>Lophotrochozoa</taxon>
        <taxon>Mollusca</taxon>
        <taxon>Bivalvia</taxon>
        <taxon>Autobranchia</taxon>
        <taxon>Heteroconchia</taxon>
        <taxon>Euheterodonta</taxon>
        <taxon>Imparidentia</taxon>
        <taxon>Neoheterodontei</taxon>
        <taxon>Myida</taxon>
        <taxon>Dreissenoidea</taxon>
        <taxon>Dreissenidae</taxon>
        <taxon>Dreissena</taxon>
    </lineage>
</organism>
<reference evidence="2" key="1">
    <citation type="journal article" date="2019" name="bioRxiv">
        <title>The Genome of the Zebra Mussel, Dreissena polymorpha: A Resource for Invasive Species Research.</title>
        <authorList>
            <person name="McCartney M.A."/>
            <person name="Auch B."/>
            <person name="Kono T."/>
            <person name="Mallez S."/>
            <person name="Zhang Y."/>
            <person name="Obille A."/>
            <person name="Becker A."/>
            <person name="Abrahante J.E."/>
            <person name="Garbe J."/>
            <person name="Badalamenti J.P."/>
            <person name="Herman A."/>
            <person name="Mangelson H."/>
            <person name="Liachko I."/>
            <person name="Sullivan S."/>
            <person name="Sone E.D."/>
            <person name="Koren S."/>
            <person name="Silverstein K.A.T."/>
            <person name="Beckman K.B."/>
            <person name="Gohl D.M."/>
        </authorList>
    </citation>
    <scope>NUCLEOTIDE SEQUENCE</scope>
    <source>
        <strain evidence="2">Duluth1</strain>
        <tissue evidence="2">Whole animal</tissue>
    </source>
</reference>
<reference evidence="2" key="2">
    <citation type="submission" date="2020-11" db="EMBL/GenBank/DDBJ databases">
        <authorList>
            <person name="McCartney M.A."/>
            <person name="Auch B."/>
            <person name="Kono T."/>
            <person name="Mallez S."/>
            <person name="Becker A."/>
            <person name="Gohl D.M."/>
            <person name="Silverstein K.A.T."/>
            <person name="Koren S."/>
            <person name="Bechman K.B."/>
            <person name="Herman A."/>
            <person name="Abrahante J.E."/>
            <person name="Garbe J."/>
        </authorList>
    </citation>
    <scope>NUCLEOTIDE SEQUENCE</scope>
    <source>
        <strain evidence="2">Duluth1</strain>
        <tissue evidence="2">Whole animal</tissue>
    </source>
</reference>
<accession>A0A9D4GCM5</accession>
<keyword evidence="3" id="KW-1185">Reference proteome</keyword>